<dbReference type="Gene3D" id="2.160.20.160">
    <property type="match status" value="1"/>
</dbReference>
<evidence type="ECO:0000256" key="2">
    <source>
        <dbReference type="ARBA" id="ARBA00022963"/>
    </source>
</evidence>
<gene>
    <name evidence="4" type="ORF">BC008_00335</name>
</gene>
<dbReference type="SUPFAM" id="SSF51120">
    <property type="entry name" value="beta-Roll"/>
    <property type="match status" value="1"/>
</dbReference>
<dbReference type="InterPro" id="IPR029058">
    <property type="entry name" value="AB_hydrolase_fold"/>
</dbReference>
<sequence length="354" mass="37782">MPFAQDPLGLFTGKLDLDRVGIFGYSLGGAIAAQTLLEDDRFKAGINLDGGLYIDGVDESLNKPFMFMNNEAFGTGNPSDPLVKAQQSFFENLQDDGYELTIRGSNHSNFSDLPLVLKELQDAGLLSGESENSIADNSNPINPKRATQIINDYTVAFFDQYLNNQESPLLEASSSPYPEVIFDFREGDNVSSNPEPIFGTVGKDVIEVEGNNKIVFAGKGDDLIDASQGNGDNHRIYAGEGNDTLIMGADSRVFGQEGDDRFFVTSGGDNIISGGAGADQFWIAVAQTPDTTNAIADFTNGEDIIGIAGLGIGFEDLTITQQGNNTLIASNGTDLAILQGINANDLSADNFAFV</sequence>
<evidence type="ECO:0000256" key="1">
    <source>
        <dbReference type="ARBA" id="ARBA00022801"/>
    </source>
</evidence>
<dbReference type="Gene3D" id="3.40.50.1820">
    <property type="entry name" value="alpha/beta hydrolase"/>
    <property type="match status" value="1"/>
</dbReference>
<dbReference type="PANTHER" id="PTHR10272">
    <property type="entry name" value="PLATELET-ACTIVATING FACTOR ACETYLHYDROLASE"/>
    <property type="match status" value="1"/>
</dbReference>
<keyword evidence="5" id="KW-1185">Reference proteome</keyword>
<keyword evidence="1" id="KW-0378">Hydrolase</keyword>
<name>A0A0V7ZUG7_9CYAN</name>
<dbReference type="Pfam" id="PF00353">
    <property type="entry name" value="HemolysinCabind"/>
    <property type="match status" value="2"/>
</dbReference>
<dbReference type="InterPro" id="IPR001343">
    <property type="entry name" value="Hemolysn_Ca-bd"/>
</dbReference>
<accession>A0A0V7ZUG7</accession>
<dbReference type="Pfam" id="PF03403">
    <property type="entry name" value="PAF-AH_p_II"/>
    <property type="match status" value="1"/>
</dbReference>
<dbReference type="GO" id="GO:0016042">
    <property type="term" value="P:lipid catabolic process"/>
    <property type="evidence" value="ECO:0007669"/>
    <property type="project" value="UniProtKB-KW"/>
</dbReference>
<proteinExistence type="predicted"/>
<dbReference type="GO" id="GO:0005509">
    <property type="term" value="F:calcium ion binding"/>
    <property type="evidence" value="ECO:0007669"/>
    <property type="project" value="InterPro"/>
</dbReference>
<dbReference type="Proteomes" id="UP000053372">
    <property type="component" value="Unassembled WGS sequence"/>
</dbReference>
<dbReference type="InterPro" id="IPR011049">
    <property type="entry name" value="Serralysin-like_metalloprot_C"/>
</dbReference>
<evidence type="ECO:0000313" key="5">
    <source>
        <dbReference type="Proteomes" id="UP000053372"/>
    </source>
</evidence>
<reference evidence="4 5" key="1">
    <citation type="journal article" date="2015" name="Genome Announc.">
        <title>Draft Genome of the Euendolithic (true boring) Cyanobacterium Mastigocoleus testarum strain BC008.</title>
        <authorList>
            <person name="Guida B.S."/>
            <person name="Garcia-Pichel F."/>
        </authorList>
    </citation>
    <scope>NUCLEOTIDE SEQUENCE [LARGE SCALE GENOMIC DNA]</scope>
    <source>
        <strain evidence="4 5">BC008</strain>
    </source>
</reference>
<evidence type="ECO:0000256" key="3">
    <source>
        <dbReference type="ARBA" id="ARBA00023098"/>
    </source>
</evidence>
<protein>
    <submittedName>
        <fullName evidence="4">Uncharacterized protein</fullName>
    </submittedName>
</protein>
<dbReference type="PANTHER" id="PTHR10272:SF0">
    <property type="entry name" value="PLATELET-ACTIVATING FACTOR ACETYLHYDROLASE"/>
    <property type="match status" value="1"/>
</dbReference>
<dbReference type="EMBL" id="LMTZ01000074">
    <property type="protein sequence ID" value="KST68243.1"/>
    <property type="molecule type" value="Genomic_DNA"/>
</dbReference>
<dbReference type="AlphaFoldDB" id="A0A0V7ZUG7"/>
<keyword evidence="3" id="KW-0443">Lipid metabolism</keyword>
<keyword evidence="2" id="KW-0442">Lipid degradation</keyword>
<evidence type="ECO:0000313" key="4">
    <source>
        <dbReference type="EMBL" id="KST68243.1"/>
    </source>
</evidence>
<organism evidence="4 5">
    <name type="scientific">Mastigocoleus testarum BC008</name>
    <dbReference type="NCBI Taxonomy" id="371196"/>
    <lineage>
        <taxon>Bacteria</taxon>
        <taxon>Bacillati</taxon>
        <taxon>Cyanobacteriota</taxon>
        <taxon>Cyanophyceae</taxon>
        <taxon>Nostocales</taxon>
        <taxon>Hapalosiphonaceae</taxon>
        <taxon>Mastigocoleus</taxon>
    </lineage>
</organism>
<dbReference type="GO" id="GO:0003847">
    <property type="term" value="F:1-alkyl-2-acetylglycerophosphocholine esterase activity"/>
    <property type="evidence" value="ECO:0007669"/>
    <property type="project" value="TreeGrafter"/>
</dbReference>
<dbReference type="SUPFAM" id="SSF53474">
    <property type="entry name" value="alpha/beta-Hydrolases"/>
    <property type="match status" value="1"/>
</dbReference>
<comment type="caution">
    <text evidence="4">The sequence shown here is derived from an EMBL/GenBank/DDBJ whole genome shotgun (WGS) entry which is preliminary data.</text>
</comment>